<dbReference type="Gene3D" id="3.40.50.1820">
    <property type="entry name" value="alpha/beta hydrolase"/>
    <property type="match status" value="1"/>
</dbReference>
<keyword evidence="2" id="KW-1185">Reference proteome</keyword>
<dbReference type="EMBL" id="AP022591">
    <property type="protein sequence ID" value="BBY43026.1"/>
    <property type="molecule type" value="Genomic_DNA"/>
</dbReference>
<accession>A0A1X0C4U3</accession>
<protein>
    <submittedName>
        <fullName evidence="1">Uncharacterized protein</fullName>
    </submittedName>
</protein>
<dbReference type="OrthoDB" id="4371333at2"/>
<gene>
    <name evidence="1" type="ORF">MCEL_13210</name>
</gene>
<dbReference type="KEGG" id="mcee:MCEL_13210"/>
<sequence length="232" mass="23756">MTVNLRGVPTVLLPGTGSDHDFVYRAFSPALRGHGATVITPAPQPHRLVEGYRAALDEAAATGPIAVGGVSIGAAVAVKWALAHPGRAVGVLAALPAWTGSPHRAPAAAAARHSAEVLRRDGLAAATAAMQASSPQWLADELTRSWLAQWPALPDAMEEAASYVAPTCPELERLTVPLGVAAATDDPVHPLEVAVEWVSAAPKAALRTFTLDEMGADPAVVGTACVAALLQA</sequence>
<organism evidence="1 2">
    <name type="scientific">Mycolicibacterium celeriflavum</name>
    <name type="common">Mycobacterium celeriflavum</name>
    <dbReference type="NCBI Taxonomy" id="1249101"/>
    <lineage>
        <taxon>Bacteria</taxon>
        <taxon>Bacillati</taxon>
        <taxon>Actinomycetota</taxon>
        <taxon>Actinomycetes</taxon>
        <taxon>Mycobacteriales</taxon>
        <taxon>Mycobacteriaceae</taxon>
        <taxon>Mycolicibacterium</taxon>
    </lineage>
</organism>
<name>A0A1X0C4U3_MYCCF</name>
<dbReference type="InterPro" id="IPR022742">
    <property type="entry name" value="Hydrolase_4"/>
</dbReference>
<reference evidence="1 2" key="1">
    <citation type="journal article" date="2019" name="Emerg. Microbes Infect.">
        <title>Comprehensive subspecies identification of 175 nontuberculous mycobacteria species based on 7547 genomic profiles.</title>
        <authorList>
            <person name="Matsumoto Y."/>
            <person name="Kinjo T."/>
            <person name="Motooka D."/>
            <person name="Nabeya D."/>
            <person name="Jung N."/>
            <person name="Uechi K."/>
            <person name="Horii T."/>
            <person name="Iida T."/>
            <person name="Fujita J."/>
            <person name="Nakamura S."/>
        </authorList>
    </citation>
    <scope>NUCLEOTIDE SEQUENCE [LARGE SCALE GENOMIC DNA]</scope>
    <source>
        <strain evidence="1 2">JCM 18439</strain>
    </source>
</reference>
<dbReference type="STRING" id="1249101.BST21_01665"/>
<dbReference type="InterPro" id="IPR029058">
    <property type="entry name" value="AB_hydrolase_fold"/>
</dbReference>
<dbReference type="Proteomes" id="UP000466431">
    <property type="component" value="Chromosome"/>
</dbReference>
<dbReference type="RefSeq" id="WP_082999967.1">
    <property type="nucleotide sequence ID" value="NZ_AP022591.1"/>
</dbReference>
<dbReference type="AlphaFoldDB" id="A0A1X0C4U3"/>
<proteinExistence type="predicted"/>
<dbReference type="Pfam" id="PF12146">
    <property type="entry name" value="Hydrolase_4"/>
    <property type="match status" value="1"/>
</dbReference>
<evidence type="ECO:0000313" key="2">
    <source>
        <dbReference type="Proteomes" id="UP000466431"/>
    </source>
</evidence>
<evidence type="ECO:0000313" key="1">
    <source>
        <dbReference type="EMBL" id="BBY43026.1"/>
    </source>
</evidence>
<dbReference type="SUPFAM" id="SSF53474">
    <property type="entry name" value="alpha/beta-Hydrolases"/>
    <property type="match status" value="1"/>
</dbReference>